<keyword evidence="5" id="KW-1185">Reference proteome</keyword>
<accession>A0ABY7K2C2</accession>
<dbReference type="Gene3D" id="3.40.50.850">
    <property type="entry name" value="Isochorismatase-like"/>
    <property type="match status" value="1"/>
</dbReference>
<dbReference type="SUPFAM" id="SSF52499">
    <property type="entry name" value="Isochorismatase-like hydrolases"/>
    <property type="match status" value="1"/>
</dbReference>
<dbReference type="EMBL" id="CP097463">
    <property type="protein sequence ID" value="WAX58340.1"/>
    <property type="molecule type" value="Genomic_DNA"/>
</dbReference>
<dbReference type="InterPro" id="IPR050272">
    <property type="entry name" value="Isochorismatase-like_hydrls"/>
</dbReference>
<dbReference type="InterPro" id="IPR000868">
    <property type="entry name" value="Isochorismatase-like_dom"/>
</dbReference>
<dbReference type="RefSeq" id="WP_269444888.1">
    <property type="nucleotide sequence ID" value="NZ_CP097463.1"/>
</dbReference>
<dbReference type="PANTHER" id="PTHR43540">
    <property type="entry name" value="PEROXYUREIDOACRYLATE/UREIDOACRYLATE AMIDOHYDROLASE-RELATED"/>
    <property type="match status" value="1"/>
</dbReference>
<name>A0ABY7K2C2_9ACTN</name>
<sequence>MTGDSRAPEQPLRTQESGFGGAAGFGRRPVVLVVDAARAYLDADSPLRLDSGPAAVKAMADLIAAARTTGIPIIYTTVSYPNGAQIDAPVFARKVPALSVFNSGSPLAEIAPAIAPTGEPVITKSYASAFFGTNLAARLSALSADTVVIVGFSTSGCVRATAVDAVQHEFAAVVVADAVADTSAERQRANLYDLNAKYADVISLAQALSALGPRLQGQIEDES</sequence>
<evidence type="ECO:0000256" key="1">
    <source>
        <dbReference type="ARBA" id="ARBA00022801"/>
    </source>
</evidence>
<dbReference type="InterPro" id="IPR036380">
    <property type="entry name" value="Isochorismatase-like_sf"/>
</dbReference>
<evidence type="ECO:0000313" key="4">
    <source>
        <dbReference type="EMBL" id="WAX58340.1"/>
    </source>
</evidence>
<gene>
    <name evidence="4" type="ORF">M6B22_06135</name>
</gene>
<reference evidence="4" key="1">
    <citation type="submission" date="2022-05" db="EMBL/GenBank/DDBJ databases">
        <title>Jatrophihabitans sp. SB3-54 whole genome sequence.</title>
        <authorList>
            <person name="Suh M.K."/>
            <person name="Eom M.K."/>
            <person name="Kim J.S."/>
            <person name="Kim H.S."/>
            <person name="Do H.E."/>
            <person name="Shin Y.K."/>
            <person name="Lee J.-S."/>
        </authorList>
    </citation>
    <scope>NUCLEOTIDE SEQUENCE</scope>
    <source>
        <strain evidence="4">SB3-54</strain>
    </source>
</reference>
<protein>
    <submittedName>
        <fullName evidence="4">Isochorismatase family protein</fullName>
    </submittedName>
</protein>
<evidence type="ECO:0000259" key="3">
    <source>
        <dbReference type="Pfam" id="PF00857"/>
    </source>
</evidence>
<organism evidence="4 5">
    <name type="scientific">Jatrophihabitans cynanchi</name>
    <dbReference type="NCBI Taxonomy" id="2944128"/>
    <lineage>
        <taxon>Bacteria</taxon>
        <taxon>Bacillati</taxon>
        <taxon>Actinomycetota</taxon>
        <taxon>Actinomycetes</taxon>
        <taxon>Jatrophihabitantales</taxon>
        <taxon>Jatrophihabitantaceae</taxon>
        <taxon>Jatrophihabitans</taxon>
    </lineage>
</organism>
<dbReference type="PANTHER" id="PTHR43540:SF1">
    <property type="entry name" value="ISOCHORISMATASE HYDROLASE"/>
    <property type="match status" value="1"/>
</dbReference>
<dbReference type="Pfam" id="PF00857">
    <property type="entry name" value="Isochorismatase"/>
    <property type="match status" value="1"/>
</dbReference>
<dbReference type="Proteomes" id="UP001164693">
    <property type="component" value="Chromosome"/>
</dbReference>
<feature type="domain" description="Isochorismatase-like" evidence="3">
    <location>
        <begin position="30"/>
        <end position="206"/>
    </location>
</feature>
<evidence type="ECO:0000313" key="5">
    <source>
        <dbReference type="Proteomes" id="UP001164693"/>
    </source>
</evidence>
<feature type="region of interest" description="Disordered" evidence="2">
    <location>
        <begin position="1"/>
        <end position="20"/>
    </location>
</feature>
<keyword evidence="1" id="KW-0378">Hydrolase</keyword>
<evidence type="ECO:0000256" key="2">
    <source>
        <dbReference type="SAM" id="MobiDB-lite"/>
    </source>
</evidence>
<proteinExistence type="predicted"/>